<dbReference type="AlphaFoldDB" id="A0A1I2QWX0"/>
<dbReference type="Pfam" id="PF07811">
    <property type="entry name" value="TadE"/>
    <property type="match status" value="1"/>
</dbReference>
<keyword evidence="4" id="KW-1185">Reference proteome</keyword>
<keyword evidence="1" id="KW-0472">Membrane</keyword>
<keyword evidence="1" id="KW-1133">Transmembrane helix</keyword>
<dbReference type="RefSeq" id="WP_244528522.1">
    <property type="nucleotide sequence ID" value="NZ_FOPM01000001.1"/>
</dbReference>
<reference evidence="4" key="1">
    <citation type="submission" date="2016-10" db="EMBL/GenBank/DDBJ databases">
        <authorList>
            <person name="Varghese N."/>
            <person name="Submissions S."/>
        </authorList>
    </citation>
    <scope>NUCLEOTIDE SEQUENCE [LARGE SCALE GENOMIC DNA]</scope>
    <source>
        <strain evidence="4">Gh-105</strain>
    </source>
</reference>
<evidence type="ECO:0000256" key="1">
    <source>
        <dbReference type="SAM" id="Phobius"/>
    </source>
</evidence>
<dbReference type="InterPro" id="IPR012495">
    <property type="entry name" value="TadE-like_dom"/>
</dbReference>
<feature type="transmembrane region" description="Helical" evidence="1">
    <location>
        <begin position="20"/>
        <end position="42"/>
    </location>
</feature>
<dbReference type="Proteomes" id="UP000199229">
    <property type="component" value="Unassembled WGS sequence"/>
</dbReference>
<protein>
    <submittedName>
        <fullName evidence="3">TadE-like protein</fullName>
    </submittedName>
</protein>
<dbReference type="STRING" id="582675.SAMN05192565_101283"/>
<evidence type="ECO:0000259" key="2">
    <source>
        <dbReference type="Pfam" id="PF07811"/>
    </source>
</evidence>
<sequence>MLTFKSYLPDRRGSVAVEFALVALIAVLVILFIMSAGLTLYLNQTLDHATAQASRQIRTGSAQSIALSATDFERISVVFSQER</sequence>
<organism evidence="3 4">
    <name type="scientific">Methylobacterium gossipiicola</name>
    <dbReference type="NCBI Taxonomy" id="582675"/>
    <lineage>
        <taxon>Bacteria</taxon>
        <taxon>Pseudomonadati</taxon>
        <taxon>Pseudomonadota</taxon>
        <taxon>Alphaproteobacteria</taxon>
        <taxon>Hyphomicrobiales</taxon>
        <taxon>Methylobacteriaceae</taxon>
        <taxon>Methylobacterium</taxon>
    </lineage>
</organism>
<feature type="domain" description="TadE-like" evidence="2">
    <location>
        <begin position="13"/>
        <end position="55"/>
    </location>
</feature>
<keyword evidence="1" id="KW-0812">Transmembrane</keyword>
<evidence type="ECO:0000313" key="3">
    <source>
        <dbReference type="EMBL" id="SFG30161.1"/>
    </source>
</evidence>
<evidence type="ECO:0000313" key="4">
    <source>
        <dbReference type="Proteomes" id="UP000199229"/>
    </source>
</evidence>
<name>A0A1I2QWX0_9HYPH</name>
<dbReference type="EMBL" id="FOPM01000001">
    <property type="protein sequence ID" value="SFG30161.1"/>
    <property type="molecule type" value="Genomic_DNA"/>
</dbReference>
<gene>
    <name evidence="3" type="ORF">SAMN05192565_101283</name>
</gene>
<accession>A0A1I2QWX0</accession>
<proteinExistence type="predicted"/>